<gene>
    <name evidence="1" type="ORF">H4281_08485</name>
</gene>
<accession>A0A7W3Z998</accession>
<comment type="caution">
    <text evidence="1">The sequence shown here is derived from an EMBL/GenBank/DDBJ whole genome shotgun (WGS) entry which is preliminary data.</text>
</comment>
<proteinExistence type="predicted"/>
<name>A0A7W3Z998_9PSEU</name>
<organism evidence="1 2">
    <name type="scientific">Amycolatopsis dendrobii</name>
    <dbReference type="NCBI Taxonomy" id="2760662"/>
    <lineage>
        <taxon>Bacteria</taxon>
        <taxon>Bacillati</taxon>
        <taxon>Actinomycetota</taxon>
        <taxon>Actinomycetes</taxon>
        <taxon>Pseudonocardiales</taxon>
        <taxon>Pseudonocardiaceae</taxon>
        <taxon>Amycolatopsis</taxon>
    </lineage>
</organism>
<dbReference type="RefSeq" id="WP_182890339.1">
    <property type="nucleotide sequence ID" value="NZ_JACGZW010000003.1"/>
</dbReference>
<keyword evidence="2" id="KW-1185">Reference proteome</keyword>
<dbReference type="AlphaFoldDB" id="A0A7W3Z998"/>
<sequence length="62" mass="6446">MHDAVSAGAGPVGLFLADGTRLGALLRDGQGVALGYAAVLVRQQFAWASGHGSFEDALSRWF</sequence>
<reference evidence="1 2" key="1">
    <citation type="submission" date="2020-08" db="EMBL/GenBank/DDBJ databases">
        <title>Amycolatopsis sp. nov. DR6-1 isolated from Dendrobium heterocarpum.</title>
        <authorList>
            <person name="Tedsree N."/>
            <person name="Kuncharoen N."/>
            <person name="Likhitwitayawuid K."/>
            <person name="Tanasupawat S."/>
        </authorList>
    </citation>
    <scope>NUCLEOTIDE SEQUENCE [LARGE SCALE GENOMIC DNA]</scope>
    <source>
        <strain evidence="1 2">DR6-1</strain>
    </source>
</reference>
<evidence type="ECO:0000313" key="2">
    <source>
        <dbReference type="Proteomes" id="UP000526734"/>
    </source>
</evidence>
<evidence type="ECO:0000313" key="1">
    <source>
        <dbReference type="EMBL" id="MBB1153161.1"/>
    </source>
</evidence>
<dbReference type="EMBL" id="JACGZW010000003">
    <property type="protein sequence ID" value="MBB1153161.1"/>
    <property type="molecule type" value="Genomic_DNA"/>
</dbReference>
<protein>
    <submittedName>
        <fullName evidence="1">Uncharacterized protein</fullName>
    </submittedName>
</protein>
<dbReference type="Proteomes" id="UP000526734">
    <property type="component" value="Unassembled WGS sequence"/>
</dbReference>